<evidence type="ECO:0000256" key="1">
    <source>
        <dbReference type="SAM" id="MobiDB-lite"/>
    </source>
</evidence>
<dbReference type="EMBL" id="JADNRY010000343">
    <property type="protein sequence ID" value="KAF9058852.1"/>
    <property type="molecule type" value="Genomic_DNA"/>
</dbReference>
<dbReference type="AlphaFoldDB" id="A0A9P5P965"/>
<feature type="region of interest" description="Disordered" evidence="1">
    <location>
        <begin position="53"/>
        <end position="145"/>
    </location>
</feature>
<dbReference type="OrthoDB" id="3051288at2759"/>
<sequence>MSSSNRSSPQTPTFSSDNRTSLLRASVFDAFAELGTFDENSQIAEWIFNPDVDVSSSLDSDTDTPRKGTERLGSDASHGHKGGSAGATRRSTKRFFGGLRSRSASRRREKQEKQDEGKKKPFLPFTRTKPERAQSPQAPVSSSLEIPRSPYALGHSANASVGTTSSWVNIQPSASLDLLRSPETSSNPFLGVGVPFPRERAISGGSPLFQKISSIVGRPPTEDYPAPEAALLPVRRTQSRPPEVTEAIQVRLAPNDTKIAISFSTPVHRQHATVHP</sequence>
<evidence type="ECO:0000313" key="3">
    <source>
        <dbReference type="Proteomes" id="UP000772434"/>
    </source>
</evidence>
<feature type="compositionally biased region" description="Basic and acidic residues" evidence="1">
    <location>
        <begin position="63"/>
        <end position="73"/>
    </location>
</feature>
<proteinExistence type="predicted"/>
<comment type="caution">
    <text evidence="2">The sequence shown here is derived from an EMBL/GenBank/DDBJ whole genome shotgun (WGS) entry which is preliminary data.</text>
</comment>
<name>A0A9P5P965_9AGAR</name>
<reference evidence="2" key="1">
    <citation type="submission" date="2020-11" db="EMBL/GenBank/DDBJ databases">
        <authorList>
            <consortium name="DOE Joint Genome Institute"/>
            <person name="Ahrendt S."/>
            <person name="Riley R."/>
            <person name="Andreopoulos W."/>
            <person name="Labutti K."/>
            <person name="Pangilinan J."/>
            <person name="Ruiz-Duenas F.J."/>
            <person name="Barrasa J.M."/>
            <person name="Sanchez-Garcia M."/>
            <person name="Camarero S."/>
            <person name="Miyauchi S."/>
            <person name="Serrano A."/>
            <person name="Linde D."/>
            <person name="Babiker R."/>
            <person name="Drula E."/>
            <person name="Ayuso-Fernandez I."/>
            <person name="Pacheco R."/>
            <person name="Padilla G."/>
            <person name="Ferreira P."/>
            <person name="Barriuso J."/>
            <person name="Kellner H."/>
            <person name="Castanera R."/>
            <person name="Alfaro M."/>
            <person name="Ramirez L."/>
            <person name="Pisabarro A.G."/>
            <person name="Kuo A."/>
            <person name="Tritt A."/>
            <person name="Lipzen A."/>
            <person name="He G."/>
            <person name="Yan M."/>
            <person name="Ng V."/>
            <person name="Cullen D."/>
            <person name="Martin F."/>
            <person name="Rosso M.-N."/>
            <person name="Henrissat B."/>
            <person name="Hibbett D."/>
            <person name="Martinez A.T."/>
            <person name="Grigoriev I.V."/>
        </authorList>
    </citation>
    <scope>NUCLEOTIDE SEQUENCE</scope>
    <source>
        <strain evidence="2">AH 40177</strain>
    </source>
</reference>
<protein>
    <submittedName>
        <fullName evidence="2">Uncharacterized protein</fullName>
    </submittedName>
</protein>
<dbReference type="Proteomes" id="UP000772434">
    <property type="component" value="Unassembled WGS sequence"/>
</dbReference>
<keyword evidence="3" id="KW-1185">Reference proteome</keyword>
<evidence type="ECO:0000313" key="2">
    <source>
        <dbReference type="EMBL" id="KAF9058852.1"/>
    </source>
</evidence>
<feature type="compositionally biased region" description="Polar residues" evidence="1">
    <location>
        <begin position="134"/>
        <end position="144"/>
    </location>
</feature>
<accession>A0A9P5P965</accession>
<feature type="compositionally biased region" description="Basic and acidic residues" evidence="1">
    <location>
        <begin position="109"/>
        <end position="119"/>
    </location>
</feature>
<gene>
    <name evidence="2" type="ORF">BDP27DRAFT_1342654</name>
</gene>
<organism evidence="2 3">
    <name type="scientific">Rhodocollybia butyracea</name>
    <dbReference type="NCBI Taxonomy" id="206335"/>
    <lineage>
        <taxon>Eukaryota</taxon>
        <taxon>Fungi</taxon>
        <taxon>Dikarya</taxon>
        <taxon>Basidiomycota</taxon>
        <taxon>Agaricomycotina</taxon>
        <taxon>Agaricomycetes</taxon>
        <taxon>Agaricomycetidae</taxon>
        <taxon>Agaricales</taxon>
        <taxon>Marasmiineae</taxon>
        <taxon>Omphalotaceae</taxon>
        <taxon>Rhodocollybia</taxon>
    </lineage>
</organism>